<dbReference type="GeneID" id="63839691"/>
<organism evidence="2 3">
    <name type="scientific">Cryphonectria parasitica (strain ATCC 38755 / EP155)</name>
    <dbReference type="NCBI Taxonomy" id="660469"/>
    <lineage>
        <taxon>Eukaryota</taxon>
        <taxon>Fungi</taxon>
        <taxon>Dikarya</taxon>
        <taxon>Ascomycota</taxon>
        <taxon>Pezizomycotina</taxon>
        <taxon>Sordariomycetes</taxon>
        <taxon>Sordariomycetidae</taxon>
        <taxon>Diaporthales</taxon>
        <taxon>Cryphonectriaceae</taxon>
        <taxon>Cryphonectria-Endothia species complex</taxon>
        <taxon>Cryphonectria</taxon>
    </lineage>
</organism>
<dbReference type="RefSeq" id="XP_040778430.1">
    <property type="nucleotide sequence ID" value="XM_040922562.1"/>
</dbReference>
<protein>
    <submittedName>
        <fullName evidence="2">Uncharacterized protein</fullName>
    </submittedName>
</protein>
<name>A0A9P4Y5R4_CRYP1</name>
<evidence type="ECO:0000256" key="1">
    <source>
        <dbReference type="SAM" id="MobiDB-lite"/>
    </source>
</evidence>
<evidence type="ECO:0000313" key="2">
    <source>
        <dbReference type="EMBL" id="KAF3767469.1"/>
    </source>
</evidence>
<dbReference type="AlphaFoldDB" id="A0A9P4Y5R4"/>
<dbReference type="EMBL" id="MU032346">
    <property type="protein sequence ID" value="KAF3767469.1"/>
    <property type="molecule type" value="Genomic_DNA"/>
</dbReference>
<evidence type="ECO:0000313" key="3">
    <source>
        <dbReference type="Proteomes" id="UP000803844"/>
    </source>
</evidence>
<keyword evidence="3" id="KW-1185">Reference proteome</keyword>
<comment type="caution">
    <text evidence="2">The sequence shown here is derived from an EMBL/GenBank/DDBJ whole genome shotgun (WGS) entry which is preliminary data.</text>
</comment>
<sequence>MAATPIAESPAQFDRDLRSANQEWKRDKDADVKWSYGTKRDFLWYPPLSSDADMDPSFKRRPLGKPSDNLAPFTKPKGNINKYARTTGRIRECGNKHIRSKVSAREEIEEAASASRSVLDYLPASPQHQRPNPMDHVLYSFDRTDSPGRPLTLEIFVKTTGRETEKFVEKEYEVIDTNGDALRGRKARRNLRQGTAADAKLAGEEVEIDEDGFELV</sequence>
<dbReference type="OrthoDB" id="5153521at2759"/>
<proteinExistence type="predicted"/>
<gene>
    <name evidence="2" type="ORF">M406DRAFT_350576</name>
</gene>
<dbReference type="Proteomes" id="UP000803844">
    <property type="component" value="Unassembled WGS sequence"/>
</dbReference>
<feature type="region of interest" description="Disordered" evidence="1">
    <location>
        <begin position="48"/>
        <end position="81"/>
    </location>
</feature>
<reference evidence="2" key="1">
    <citation type="journal article" date="2020" name="Phytopathology">
        <title>Genome sequence of the chestnut blight fungus Cryphonectria parasitica EP155: A fundamental resource for an archetypical invasive plant pathogen.</title>
        <authorList>
            <person name="Crouch J.A."/>
            <person name="Dawe A."/>
            <person name="Aerts A."/>
            <person name="Barry K."/>
            <person name="Churchill A.C.L."/>
            <person name="Grimwood J."/>
            <person name="Hillman B."/>
            <person name="Milgroom M.G."/>
            <person name="Pangilinan J."/>
            <person name="Smith M."/>
            <person name="Salamov A."/>
            <person name="Schmutz J."/>
            <person name="Yadav J."/>
            <person name="Grigoriev I.V."/>
            <person name="Nuss D."/>
        </authorList>
    </citation>
    <scope>NUCLEOTIDE SEQUENCE</scope>
    <source>
        <strain evidence="2">EP155</strain>
    </source>
</reference>
<accession>A0A9P4Y5R4</accession>